<evidence type="ECO:0000256" key="2">
    <source>
        <dbReference type="SAM" id="SignalP"/>
    </source>
</evidence>
<feature type="signal peptide" evidence="2">
    <location>
        <begin position="1"/>
        <end position="22"/>
    </location>
</feature>
<reference evidence="3 4" key="1">
    <citation type="submission" date="2023-07" db="EMBL/GenBank/DDBJ databases">
        <title>Sorghum-associated microbial communities from plants grown in Nebraska, USA.</title>
        <authorList>
            <person name="Schachtman D."/>
        </authorList>
    </citation>
    <scope>NUCLEOTIDE SEQUENCE [LARGE SCALE GENOMIC DNA]</scope>
    <source>
        <strain evidence="3 4">4249</strain>
    </source>
</reference>
<comment type="similarity">
    <text evidence="1">Belongs to the UPF0065 (bug) family.</text>
</comment>
<dbReference type="SUPFAM" id="SSF53850">
    <property type="entry name" value="Periplasmic binding protein-like II"/>
    <property type="match status" value="1"/>
</dbReference>
<gene>
    <name evidence="3" type="ORF">J2W49_003880</name>
</gene>
<dbReference type="RefSeq" id="WP_310320135.1">
    <property type="nucleotide sequence ID" value="NZ_JAVDWU010000009.1"/>
</dbReference>
<dbReference type="PANTHER" id="PTHR42928:SF5">
    <property type="entry name" value="BLR1237 PROTEIN"/>
    <property type="match status" value="1"/>
</dbReference>
<evidence type="ECO:0000313" key="4">
    <source>
        <dbReference type="Proteomes" id="UP001265700"/>
    </source>
</evidence>
<keyword evidence="4" id="KW-1185">Reference proteome</keyword>
<dbReference type="Pfam" id="PF03401">
    <property type="entry name" value="TctC"/>
    <property type="match status" value="1"/>
</dbReference>
<dbReference type="PANTHER" id="PTHR42928">
    <property type="entry name" value="TRICARBOXYLATE-BINDING PROTEIN"/>
    <property type="match status" value="1"/>
</dbReference>
<keyword evidence="2" id="KW-0732">Signal</keyword>
<protein>
    <submittedName>
        <fullName evidence="3">Tripartite-type tricarboxylate transporter receptor subunit TctC</fullName>
    </submittedName>
</protein>
<evidence type="ECO:0000313" key="3">
    <source>
        <dbReference type="EMBL" id="MDR7151904.1"/>
    </source>
</evidence>
<proteinExistence type="inferred from homology"/>
<sequence>MKLIALRVLASLLVLGFGAAHAQSWPRGTVRIVVPYPAGTEPDMLARDIGSALAKQTGKAFVVDNKPGANAIIGTDAVVKAEGDGATLLMVDRLALVTNPLLYSTLAYKWEESLKPVTDLARVSLMVGVRSGLPVKNFAELQAYAKEHPGKLNVGTGGNGHVTHIGMEMLARAHGMSYSYVPYKGVAPSVVGLASGEIDVAMAGGLALQTQAQSGRLRLLVIGAPQRAAFAPDVPTLVEAGGQADTIPSTVFALFAPSKVPDAVIKQINQAVAEVVNASPVFKTYGTRGLDVGVSQPADTLVAMKQDAVKYEKIVREAGIKIE</sequence>
<feature type="chain" id="PRO_5045606934" evidence="2">
    <location>
        <begin position="23"/>
        <end position="323"/>
    </location>
</feature>
<comment type="caution">
    <text evidence="3">The sequence shown here is derived from an EMBL/GenBank/DDBJ whole genome shotgun (WGS) entry which is preliminary data.</text>
</comment>
<keyword evidence="3" id="KW-0675">Receptor</keyword>
<dbReference type="Proteomes" id="UP001265700">
    <property type="component" value="Unassembled WGS sequence"/>
</dbReference>
<dbReference type="EMBL" id="JAVDWU010000009">
    <property type="protein sequence ID" value="MDR7151904.1"/>
    <property type="molecule type" value="Genomic_DNA"/>
</dbReference>
<dbReference type="Gene3D" id="3.40.190.150">
    <property type="entry name" value="Bordetella uptake gene, domain 1"/>
    <property type="match status" value="1"/>
</dbReference>
<name>A0ABU1WRU3_9BURK</name>
<organism evidence="3 4">
    <name type="scientific">Hydrogenophaga palleronii</name>
    <dbReference type="NCBI Taxonomy" id="65655"/>
    <lineage>
        <taxon>Bacteria</taxon>
        <taxon>Pseudomonadati</taxon>
        <taxon>Pseudomonadota</taxon>
        <taxon>Betaproteobacteria</taxon>
        <taxon>Burkholderiales</taxon>
        <taxon>Comamonadaceae</taxon>
        <taxon>Hydrogenophaga</taxon>
    </lineage>
</organism>
<accession>A0ABU1WRU3</accession>
<dbReference type="PIRSF" id="PIRSF017082">
    <property type="entry name" value="YflP"/>
    <property type="match status" value="1"/>
</dbReference>
<dbReference type="CDD" id="cd07012">
    <property type="entry name" value="PBP2_Bug_TTT"/>
    <property type="match status" value="1"/>
</dbReference>
<evidence type="ECO:0000256" key="1">
    <source>
        <dbReference type="ARBA" id="ARBA00006987"/>
    </source>
</evidence>
<dbReference type="InterPro" id="IPR042100">
    <property type="entry name" value="Bug_dom1"/>
</dbReference>
<dbReference type="InterPro" id="IPR005064">
    <property type="entry name" value="BUG"/>
</dbReference>
<dbReference type="Gene3D" id="3.40.190.10">
    <property type="entry name" value="Periplasmic binding protein-like II"/>
    <property type="match status" value="1"/>
</dbReference>